<dbReference type="EMBL" id="JBHUMM010000001">
    <property type="protein sequence ID" value="MFD2670259.1"/>
    <property type="molecule type" value="Genomic_DNA"/>
</dbReference>
<evidence type="ECO:0000256" key="7">
    <source>
        <dbReference type="ARBA" id="ARBA00023136"/>
    </source>
</evidence>
<feature type="domain" description="ABC transmembrane type-2" evidence="9">
    <location>
        <begin position="109"/>
        <end position="338"/>
    </location>
</feature>
<gene>
    <name evidence="10" type="ORF">ACFSUC_01400</name>
</gene>
<organism evidence="10 11">
    <name type="scientific">Marinicrinis sediminis</name>
    <dbReference type="NCBI Taxonomy" id="1652465"/>
    <lineage>
        <taxon>Bacteria</taxon>
        <taxon>Bacillati</taxon>
        <taxon>Bacillota</taxon>
        <taxon>Bacilli</taxon>
        <taxon>Bacillales</taxon>
        <taxon>Paenibacillaceae</taxon>
    </lineage>
</organism>
<keyword evidence="11" id="KW-1185">Reference proteome</keyword>
<proteinExistence type="inferred from homology"/>
<evidence type="ECO:0000256" key="8">
    <source>
        <dbReference type="SAM" id="Phobius"/>
    </source>
</evidence>
<dbReference type="PANTHER" id="PTHR30294:SF38">
    <property type="entry name" value="TRANSPORT PERMEASE PROTEIN"/>
    <property type="match status" value="1"/>
</dbReference>
<dbReference type="PROSITE" id="PS51012">
    <property type="entry name" value="ABC_TM2"/>
    <property type="match status" value="1"/>
</dbReference>
<comment type="caution">
    <text evidence="10">The sequence shown here is derived from an EMBL/GenBank/DDBJ whole genome shotgun (WGS) entry which is preliminary data.</text>
</comment>
<evidence type="ECO:0000256" key="5">
    <source>
        <dbReference type="ARBA" id="ARBA00022692"/>
    </source>
</evidence>
<evidence type="ECO:0000256" key="6">
    <source>
        <dbReference type="ARBA" id="ARBA00022989"/>
    </source>
</evidence>
<reference evidence="11" key="1">
    <citation type="journal article" date="2019" name="Int. J. Syst. Evol. Microbiol.">
        <title>The Global Catalogue of Microorganisms (GCM) 10K type strain sequencing project: providing services to taxonomists for standard genome sequencing and annotation.</title>
        <authorList>
            <consortium name="The Broad Institute Genomics Platform"/>
            <consortium name="The Broad Institute Genome Sequencing Center for Infectious Disease"/>
            <person name="Wu L."/>
            <person name="Ma J."/>
        </authorList>
    </citation>
    <scope>NUCLEOTIDE SEQUENCE [LARGE SCALE GENOMIC DNA]</scope>
    <source>
        <strain evidence="11">KCTC 33676</strain>
    </source>
</reference>
<dbReference type="Proteomes" id="UP001597497">
    <property type="component" value="Unassembled WGS sequence"/>
</dbReference>
<dbReference type="PANTHER" id="PTHR30294">
    <property type="entry name" value="MEMBRANE COMPONENT OF ABC TRANSPORTER YHHJ-RELATED"/>
    <property type="match status" value="1"/>
</dbReference>
<feature type="transmembrane region" description="Helical" evidence="8">
    <location>
        <begin position="147"/>
        <end position="170"/>
    </location>
</feature>
<sequence>MRIRTLVIRILKQFIGDKRTLALMLLAPLGILFLMSLVFQGDYRPQIAVMDLPAPFTAQLEETGADVYAHDSLQEAEALLAEQELDAILSFQNGVPAILLEGSDPSVNQSVMMSVQAVLQQSGSNGVDLDSAISYLHGSSDMASFDYFGPVLVGFFAFFFVFLISGISFLRERTGGTLERLLASPIRRSEIVFGYIGGFGLFTLLQAALIAWFSVSILDMMMVGSFWYVLLITLLLALTALTLGTLLSAFAQNEFQMIQFIPLVVVPQVFFSGLFNLDSMDAWLRAISYVIPLSYAADALREVMIRGNGFAEIATDLLFLLGFSLVFMTANIFALRKHRKL</sequence>
<keyword evidence="6 8" id="KW-1133">Transmembrane helix</keyword>
<name>A0ABW5R768_9BACL</name>
<evidence type="ECO:0000256" key="3">
    <source>
        <dbReference type="ARBA" id="ARBA00022448"/>
    </source>
</evidence>
<evidence type="ECO:0000313" key="10">
    <source>
        <dbReference type="EMBL" id="MFD2670259.1"/>
    </source>
</evidence>
<comment type="subcellular location">
    <subcellularLocation>
        <location evidence="1">Cell membrane</location>
        <topology evidence="1">Multi-pass membrane protein</topology>
    </subcellularLocation>
</comment>
<feature type="transmembrane region" description="Helical" evidence="8">
    <location>
        <begin position="21"/>
        <end position="39"/>
    </location>
</feature>
<feature type="transmembrane region" description="Helical" evidence="8">
    <location>
        <begin position="226"/>
        <end position="250"/>
    </location>
</feature>
<dbReference type="InterPro" id="IPR051449">
    <property type="entry name" value="ABC-2_transporter_component"/>
</dbReference>
<dbReference type="RefSeq" id="WP_379927593.1">
    <property type="nucleotide sequence ID" value="NZ_JBHUMM010000001.1"/>
</dbReference>
<dbReference type="Pfam" id="PF12698">
    <property type="entry name" value="ABC2_membrane_3"/>
    <property type="match status" value="1"/>
</dbReference>
<keyword evidence="4" id="KW-1003">Cell membrane</keyword>
<protein>
    <submittedName>
        <fullName evidence="10">ABC transporter permease</fullName>
    </submittedName>
</protein>
<keyword evidence="7 8" id="KW-0472">Membrane</keyword>
<evidence type="ECO:0000256" key="4">
    <source>
        <dbReference type="ARBA" id="ARBA00022475"/>
    </source>
</evidence>
<evidence type="ECO:0000259" key="9">
    <source>
        <dbReference type="PROSITE" id="PS51012"/>
    </source>
</evidence>
<evidence type="ECO:0000256" key="1">
    <source>
        <dbReference type="ARBA" id="ARBA00004651"/>
    </source>
</evidence>
<dbReference type="InterPro" id="IPR047817">
    <property type="entry name" value="ABC2_TM_bact-type"/>
</dbReference>
<keyword evidence="5 8" id="KW-0812">Transmembrane</keyword>
<keyword evidence="3" id="KW-0813">Transport</keyword>
<feature type="transmembrane region" description="Helical" evidence="8">
    <location>
        <begin position="257"/>
        <end position="275"/>
    </location>
</feature>
<feature type="transmembrane region" description="Helical" evidence="8">
    <location>
        <begin position="317"/>
        <end position="335"/>
    </location>
</feature>
<feature type="transmembrane region" description="Helical" evidence="8">
    <location>
        <begin position="191"/>
        <end position="214"/>
    </location>
</feature>
<evidence type="ECO:0000256" key="2">
    <source>
        <dbReference type="ARBA" id="ARBA00007783"/>
    </source>
</evidence>
<comment type="similarity">
    <text evidence="2">Belongs to the ABC-2 integral membrane protein family.</text>
</comment>
<dbReference type="InterPro" id="IPR013525">
    <property type="entry name" value="ABC2_TM"/>
</dbReference>
<accession>A0ABW5R768</accession>
<evidence type="ECO:0000313" key="11">
    <source>
        <dbReference type="Proteomes" id="UP001597497"/>
    </source>
</evidence>